<evidence type="ECO:0000256" key="4">
    <source>
        <dbReference type="ARBA" id="ARBA00022989"/>
    </source>
</evidence>
<evidence type="ECO:0000256" key="1">
    <source>
        <dbReference type="ARBA" id="ARBA00004162"/>
    </source>
</evidence>
<protein>
    <submittedName>
        <fullName evidence="8">PspC domain-containing protein</fullName>
    </submittedName>
</protein>
<dbReference type="InterPro" id="IPR007168">
    <property type="entry name" value="Phageshock_PspC_N"/>
</dbReference>
<dbReference type="GO" id="GO:0005886">
    <property type="term" value="C:plasma membrane"/>
    <property type="evidence" value="ECO:0007669"/>
    <property type="project" value="UniProtKB-SubCell"/>
</dbReference>
<organism evidence="8 9">
    <name type="scientific">Microbacterium allomyrinae</name>
    <dbReference type="NCBI Taxonomy" id="2830666"/>
    <lineage>
        <taxon>Bacteria</taxon>
        <taxon>Bacillati</taxon>
        <taxon>Actinomycetota</taxon>
        <taxon>Actinomycetes</taxon>
        <taxon>Micrococcales</taxon>
        <taxon>Microbacteriaceae</taxon>
        <taxon>Microbacterium</taxon>
    </lineage>
</organism>
<evidence type="ECO:0000256" key="6">
    <source>
        <dbReference type="SAM" id="Phobius"/>
    </source>
</evidence>
<accession>A0A9X1LX14</accession>
<dbReference type="Pfam" id="PF04024">
    <property type="entry name" value="PspC"/>
    <property type="match status" value="1"/>
</dbReference>
<evidence type="ECO:0000256" key="2">
    <source>
        <dbReference type="ARBA" id="ARBA00022475"/>
    </source>
</evidence>
<evidence type="ECO:0000256" key="5">
    <source>
        <dbReference type="ARBA" id="ARBA00023136"/>
    </source>
</evidence>
<dbReference type="RefSeq" id="WP_229385668.1">
    <property type="nucleotide sequence ID" value="NZ_JAGTTN010000006.1"/>
</dbReference>
<keyword evidence="2" id="KW-1003">Cell membrane</keyword>
<feature type="domain" description="Phage shock protein PspC N-terminal" evidence="7">
    <location>
        <begin position="3"/>
        <end position="58"/>
    </location>
</feature>
<evidence type="ECO:0000313" key="9">
    <source>
        <dbReference type="Proteomes" id="UP001139354"/>
    </source>
</evidence>
<keyword evidence="5 6" id="KW-0472">Membrane</keyword>
<reference evidence="8" key="1">
    <citation type="submission" date="2021-04" db="EMBL/GenBank/DDBJ databases">
        <title>Microbacterium tenobrionis sp. nov. and Microbacterium allomyrinae sp. nov., isolated from larvae of Tenobrio molitor and Allomyrina dichotoma, respectively.</title>
        <authorList>
            <person name="Lee S.D."/>
        </authorList>
    </citation>
    <scope>NUCLEOTIDE SEQUENCE</scope>
    <source>
        <strain evidence="8">BWT-G7</strain>
    </source>
</reference>
<evidence type="ECO:0000313" key="8">
    <source>
        <dbReference type="EMBL" id="MCC2033664.1"/>
    </source>
</evidence>
<keyword evidence="9" id="KW-1185">Reference proteome</keyword>
<dbReference type="PANTHER" id="PTHR33885:SF3">
    <property type="entry name" value="PHAGE SHOCK PROTEIN C"/>
    <property type="match status" value="1"/>
</dbReference>
<dbReference type="AlphaFoldDB" id="A0A9X1LX14"/>
<dbReference type="InterPro" id="IPR052027">
    <property type="entry name" value="PspC"/>
</dbReference>
<gene>
    <name evidence="8" type="ORF">KEC57_15880</name>
</gene>
<sequence>MAQLVRPRSGRVIGGVCAAIANRFEMSATVVRVLMVGSILFFGLSIGLYLILWLLIPLDRS</sequence>
<evidence type="ECO:0000256" key="3">
    <source>
        <dbReference type="ARBA" id="ARBA00022692"/>
    </source>
</evidence>
<keyword evidence="4 6" id="KW-1133">Transmembrane helix</keyword>
<dbReference type="Proteomes" id="UP001139354">
    <property type="component" value="Unassembled WGS sequence"/>
</dbReference>
<proteinExistence type="predicted"/>
<dbReference type="EMBL" id="JAGTTN010000006">
    <property type="protein sequence ID" value="MCC2033664.1"/>
    <property type="molecule type" value="Genomic_DNA"/>
</dbReference>
<comment type="caution">
    <text evidence="8">The sequence shown here is derived from an EMBL/GenBank/DDBJ whole genome shotgun (WGS) entry which is preliminary data.</text>
</comment>
<dbReference type="PANTHER" id="PTHR33885">
    <property type="entry name" value="PHAGE SHOCK PROTEIN C"/>
    <property type="match status" value="1"/>
</dbReference>
<keyword evidence="3 6" id="KW-0812">Transmembrane</keyword>
<name>A0A9X1LX14_9MICO</name>
<comment type="subcellular location">
    <subcellularLocation>
        <location evidence="1">Cell membrane</location>
        <topology evidence="1">Single-pass membrane protein</topology>
    </subcellularLocation>
</comment>
<feature type="transmembrane region" description="Helical" evidence="6">
    <location>
        <begin position="33"/>
        <end position="56"/>
    </location>
</feature>
<evidence type="ECO:0000259" key="7">
    <source>
        <dbReference type="Pfam" id="PF04024"/>
    </source>
</evidence>